<dbReference type="PANTHER" id="PTHR13581:SF5">
    <property type="entry name" value="MRG_MORF4L-BINDING PROTEIN"/>
    <property type="match status" value="1"/>
</dbReference>
<evidence type="ECO:0000313" key="9">
    <source>
        <dbReference type="Proteomes" id="UP000314986"/>
    </source>
</evidence>
<dbReference type="GO" id="GO:0005634">
    <property type="term" value="C:nucleus"/>
    <property type="evidence" value="ECO:0007669"/>
    <property type="project" value="UniProtKB-SubCell"/>
</dbReference>
<dbReference type="AlphaFoldDB" id="A0A4W3HRY8"/>
<evidence type="ECO:0000256" key="1">
    <source>
        <dbReference type="ARBA" id="ARBA00004123"/>
    </source>
</evidence>
<keyword evidence="9" id="KW-1185">Reference proteome</keyword>
<reference evidence="8" key="4">
    <citation type="submission" date="2025-08" db="UniProtKB">
        <authorList>
            <consortium name="Ensembl"/>
        </authorList>
    </citation>
    <scope>IDENTIFICATION</scope>
</reference>
<dbReference type="GO" id="GO:0006325">
    <property type="term" value="P:chromatin organization"/>
    <property type="evidence" value="ECO:0007669"/>
    <property type="project" value="UniProtKB-KW"/>
</dbReference>
<keyword evidence="3" id="KW-0156">Chromatin regulator</keyword>
<evidence type="ECO:0000256" key="3">
    <source>
        <dbReference type="ARBA" id="ARBA00022853"/>
    </source>
</evidence>
<reference evidence="9" key="3">
    <citation type="journal article" date="2014" name="Nature">
        <title>Elephant shark genome provides unique insights into gnathostome evolution.</title>
        <authorList>
            <consortium name="International Elephant Shark Genome Sequencing Consortium"/>
            <person name="Venkatesh B."/>
            <person name="Lee A.P."/>
            <person name="Ravi V."/>
            <person name="Maurya A.K."/>
            <person name="Lian M.M."/>
            <person name="Swann J.B."/>
            <person name="Ohta Y."/>
            <person name="Flajnik M.F."/>
            <person name="Sutoh Y."/>
            <person name="Kasahara M."/>
            <person name="Hoon S."/>
            <person name="Gangu V."/>
            <person name="Roy S.W."/>
            <person name="Irimia M."/>
            <person name="Korzh V."/>
            <person name="Kondrychyn I."/>
            <person name="Lim Z.W."/>
            <person name="Tay B.H."/>
            <person name="Tohari S."/>
            <person name="Kong K.W."/>
            <person name="Ho S."/>
            <person name="Lorente-Galdos B."/>
            <person name="Quilez J."/>
            <person name="Marques-Bonet T."/>
            <person name="Raney B.J."/>
            <person name="Ingham P.W."/>
            <person name="Tay A."/>
            <person name="Hillier L.W."/>
            <person name="Minx P."/>
            <person name="Boehm T."/>
            <person name="Wilson R.K."/>
            <person name="Brenner S."/>
            <person name="Warren W.C."/>
        </authorList>
    </citation>
    <scope>NUCLEOTIDE SEQUENCE [LARGE SCALE GENOMIC DNA]</scope>
</reference>
<evidence type="ECO:0000313" key="8">
    <source>
        <dbReference type="Ensembl" id="ENSCMIP00000018971.1"/>
    </source>
</evidence>
<dbReference type="GO" id="GO:0006357">
    <property type="term" value="P:regulation of transcription by RNA polymerase II"/>
    <property type="evidence" value="ECO:0007669"/>
    <property type="project" value="TreeGrafter"/>
</dbReference>
<evidence type="ECO:0000256" key="7">
    <source>
        <dbReference type="SAM" id="MobiDB-lite"/>
    </source>
</evidence>
<keyword evidence="6" id="KW-0539">Nucleus</keyword>
<feature type="compositionally biased region" description="Low complexity" evidence="7">
    <location>
        <begin position="151"/>
        <end position="164"/>
    </location>
</feature>
<sequence length="171" mass="18964">MAEVQALAVEKEREEEAVSWSPEVEVCLFHAMLGHKPVGVNRHFHMICIRDKFSQNIGRQVSSKIVWEHLNVMYDMQALAPMCNTLPVTGTAGAEEEPKEEQKEEMSEQPSLEEGNTKPLEKSVAKEKGPGCGEPGAKEVIDKRKRNRATANLLSANSNPSSPSGAKRRRV</sequence>
<organism evidence="8 9">
    <name type="scientific">Callorhinchus milii</name>
    <name type="common">Ghost shark</name>
    <dbReference type="NCBI Taxonomy" id="7868"/>
    <lineage>
        <taxon>Eukaryota</taxon>
        <taxon>Metazoa</taxon>
        <taxon>Chordata</taxon>
        <taxon>Craniata</taxon>
        <taxon>Vertebrata</taxon>
        <taxon>Chondrichthyes</taxon>
        <taxon>Holocephali</taxon>
        <taxon>Chimaeriformes</taxon>
        <taxon>Callorhinchidae</taxon>
        <taxon>Callorhinchus</taxon>
    </lineage>
</organism>
<dbReference type="GeneTree" id="ENSGT00390000007823"/>
<dbReference type="InterPro" id="IPR012423">
    <property type="entry name" value="Eaf7/MRGBP"/>
</dbReference>
<comment type="subcellular location">
    <subcellularLocation>
        <location evidence="1">Nucleus</location>
    </subcellularLocation>
</comment>
<feature type="region of interest" description="Disordered" evidence="7">
    <location>
        <begin position="87"/>
        <end position="171"/>
    </location>
</feature>
<dbReference type="Pfam" id="PF07904">
    <property type="entry name" value="Eaf7"/>
    <property type="match status" value="1"/>
</dbReference>
<proteinExistence type="inferred from homology"/>
<evidence type="ECO:0000256" key="5">
    <source>
        <dbReference type="ARBA" id="ARBA00023163"/>
    </source>
</evidence>
<protein>
    <submittedName>
        <fullName evidence="8">MRG domain binding protein</fullName>
    </submittedName>
</protein>
<name>A0A4W3HRY8_CALMI</name>
<dbReference type="GO" id="GO:0035267">
    <property type="term" value="C:NuA4 histone acetyltransferase complex"/>
    <property type="evidence" value="ECO:0007669"/>
    <property type="project" value="TreeGrafter"/>
</dbReference>
<dbReference type="Ensembl" id="ENSCMIT00000019332.1">
    <property type="protein sequence ID" value="ENSCMIP00000018971.1"/>
    <property type="gene ID" value="ENSCMIG00000008892.1"/>
</dbReference>
<reference evidence="9" key="2">
    <citation type="journal article" date="2007" name="PLoS Biol.">
        <title>Survey sequencing and comparative analysis of the elephant shark (Callorhinchus milii) genome.</title>
        <authorList>
            <person name="Venkatesh B."/>
            <person name="Kirkness E.F."/>
            <person name="Loh Y.H."/>
            <person name="Halpern A.L."/>
            <person name="Lee A.P."/>
            <person name="Johnson J."/>
            <person name="Dandona N."/>
            <person name="Viswanathan L.D."/>
            <person name="Tay A."/>
            <person name="Venter J.C."/>
            <person name="Strausberg R.L."/>
            <person name="Brenner S."/>
        </authorList>
    </citation>
    <scope>NUCLEOTIDE SEQUENCE [LARGE SCALE GENOMIC DNA]</scope>
</reference>
<dbReference type="Proteomes" id="UP000314986">
    <property type="component" value="Unassembled WGS sequence"/>
</dbReference>
<comment type="similarity">
    <text evidence="2">Belongs to the EAF7 family.</text>
</comment>
<accession>A0A4W3HRY8</accession>
<reference evidence="9" key="1">
    <citation type="journal article" date="2006" name="Science">
        <title>Ancient noncoding elements conserved in the human genome.</title>
        <authorList>
            <person name="Venkatesh B."/>
            <person name="Kirkness E.F."/>
            <person name="Loh Y.H."/>
            <person name="Halpern A.L."/>
            <person name="Lee A.P."/>
            <person name="Johnson J."/>
            <person name="Dandona N."/>
            <person name="Viswanathan L.D."/>
            <person name="Tay A."/>
            <person name="Venter J.C."/>
            <person name="Strausberg R.L."/>
            <person name="Brenner S."/>
        </authorList>
    </citation>
    <scope>NUCLEOTIDE SEQUENCE [LARGE SCALE GENOMIC DNA]</scope>
</reference>
<feature type="compositionally biased region" description="Basic and acidic residues" evidence="7">
    <location>
        <begin position="115"/>
        <end position="129"/>
    </location>
</feature>
<reference evidence="8" key="5">
    <citation type="submission" date="2025-09" db="UniProtKB">
        <authorList>
            <consortium name="Ensembl"/>
        </authorList>
    </citation>
    <scope>IDENTIFICATION</scope>
</reference>
<keyword evidence="5" id="KW-0804">Transcription</keyword>
<evidence type="ECO:0000256" key="4">
    <source>
        <dbReference type="ARBA" id="ARBA00023015"/>
    </source>
</evidence>
<evidence type="ECO:0000256" key="2">
    <source>
        <dbReference type="ARBA" id="ARBA00007117"/>
    </source>
</evidence>
<keyword evidence="4" id="KW-0805">Transcription regulation</keyword>
<dbReference type="PANTHER" id="PTHR13581">
    <property type="entry name" value="MRG-BINDING PROTEIN"/>
    <property type="match status" value="1"/>
</dbReference>
<evidence type="ECO:0000256" key="6">
    <source>
        <dbReference type="ARBA" id="ARBA00023242"/>
    </source>
</evidence>